<name>A0A8J3Z7M4_9ACTN</name>
<reference evidence="1" key="1">
    <citation type="submission" date="2021-01" db="EMBL/GenBank/DDBJ databases">
        <title>Whole genome shotgun sequence of Virgisporangium aurantiacum NBRC 16421.</title>
        <authorList>
            <person name="Komaki H."/>
            <person name="Tamura T."/>
        </authorList>
    </citation>
    <scope>NUCLEOTIDE SEQUENCE</scope>
    <source>
        <strain evidence="1">NBRC 16421</strain>
    </source>
</reference>
<dbReference type="RefSeq" id="WP_203995499.1">
    <property type="nucleotide sequence ID" value="NZ_BOPG01000025.1"/>
</dbReference>
<organism evidence="1 2">
    <name type="scientific">Virgisporangium aurantiacum</name>
    <dbReference type="NCBI Taxonomy" id="175570"/>
    <lineage>
        <taxon>Bacteria</taxon>
        <taxon>Bacillati</taxon>
        <taxon>Actinomycetota</taxon>
        <taxon>Actinomycetes</taxon>
        <taxon>Micromonosporales</taxon>
        <taxon>Micromonosporaceae</taxon>
        <taxon>Virgisporangium</taxon>
    </lineage>
</organism>
<keyword evidence="2" id="KW-1185">Reference proteome</keyword>
<dbReference type="EMBL" id="BOPG01000025">
    <property type="protein sequence ID" value="GIJ56721.1"/>
    <property type="molecule type" value="Genomic_DNA"/>
</dbReference>
<comment type="caution">
    <text evidence="1">The sequence shown here is derived from an EMBL/GenBank/DDBJ whole genome shotgun (WGS) entry which is preliminary data.</text>
</comment>
<proteinExistence type="predicted"/>
<dbReference type="Proteomes" id="UP000612585">
    <property type="component" value="Unassembled WGS sequence"/>
</dbReference>
<dbReference type="AlphaFoldDB" id="A0A8J3Z7M4"/>
<sequence length="274" mass="29766">MTLSPYIDLRRCIIRKRSDSRDHRRAAPQKLAARIKELRNGTPGVGNLRGGAVGFGNSEVRDAVLTIIKEMLPTATNVPTGPVQAAARIKVGANRRDADGIATEVEKVYAKQVGTAGAICVTLVGESHQHLDGSLTADHDRAKTLLTFMTTGGRLDATGVVLLERKMEARYKPYPMPFAPNSMLETEVPRTGGGTLEAGLDLEQRDYVLAGYLFLTLAGGDQSTIDNIVVFRGSRHVEFLDKFEYFAKTAANVTGVDRVARRPRTLVFADSLLA</sequence>
<evidence type="ECO:0000313" key="2">
    <source>
        <dbReference type="Proteomes" id="UP000612585"/>
    </source>
</evidence>
<gene>
    <name evidence="1" type="ORF">Vau01_042370</name>
</gene>
<evidence type="ECO:0000313" key="1">
    <source>
        <dbReference type="EMBL" id="GIJ56721.1"/>
    </source>
</evidence>
<protein>
    <submittedName>
        <fullName evidence="1">Uncharacterized protein</fullName>
    </submittedName>
</protein>
<accession>A0A8J3Z7M4</accession>